<dbReference type="Proteomes" id="UP000510821">
    <property type="component" value="Chromosome"/>
</dbReference>
<dbReference type="EMBL" id="CP058998">
    <property type="protein sequence ID" value="QLJ53107.1"/>
    <property type="molecule type" value="Genomic_DNA"/>
</dbReference>
<name>A0A7D5XQ26_FERL1</name>
<organism evidence="1 2">
    <name type="scientific">Fermentimicrarchaeum limneticum</name>
    <dbReference type="NCBI Taxonomy" id="2795018"/>
    <lineage>
        <taxon>Archaea</taxon>
        <taxon>Candidatus Micrarchaeota</taxon>
        <taxon>Candidatus Fermentimicrarchaeales</taxon>
        <taxon>Candidatus Fermentimicrarchaeaceae</taxon>
        <taxon>Candidatus Fermentimicrarchaeum</taxon>
    </lineage>
</organism>
<evidence type="ECO:0000313" key="2">
    <source>
        <dbReference type="Proteomes" id="UP000510821"/>
    </source>
</evidence>
<dbReference type="PANTHER" id="PTHR35610:SF7">
    <property type="entry name" value="3-ISOPROPYLMALATE DEHYDRATASE"/>
    <property type="match status" value="1"/>
</dbReference>
<dbReference type="NCBIfam" id="TIGR00162">
    <property type="entry name" value="proteasome assembly chaperone family protein"/>
    <property type="match status" value="1"/>
</dbReference>
<dbReference type="Gene3D" id="3.40.50.10900">
    <property type="entry name" value="PAC-like subunit"/>
    <property type="match status" value="1"/>
</dbReference>
<reference evidence="2" key="1">
    <citation type="submission" date="2020-07" db="EMBL/GenBank/DDBJ databases">
        <title>Metabolic diversity and evolutionary history of the archaeal phylum ###Micrarchaeota### uncovered from a freshwater lake metagenome.</title>
        <authorList>
            <person name="Kadnikov V.V."/>
            <person name="Savvichev A.S."/>
            <person name="Mardanov A.V."/>
            <person name="Beletsky A.V."/>
            <person name="Chupakov A.V."/>
            <person name="Kokryatskaya N.M."/>
            <person name="Pimenov N.V."/>
            <person name="Ravin N.V."/>
        </authorList>
    </citation>
    <scope>NUCLEOTIDE SEQUENCE [LARGE SCALE GENOMIC DNA]</scope>
</reference>
<dbReference type="KEGG" id="flt:Sv326_0932"/>
<dbReference type="Pfam" id="PF09754">
    <property type="entry name" value="PAC2"/>
    <property type="match status" value="1"/>
</dbReference>
<protein>
    <submittedName>
        <fullName evidence="1">ATP-grasp superfamily protein</fullName>
    </submittedName>
</protein>
<dbReference type="PANTHER" id="PTHR35610">
    <property type="entry name" value="3-ISOPROPYLMALATE DEHYDRATASE-RELATED"/>
    <property type="match status" value="1"/>
</dbReference>
<dbReference type="SUPFAM" id="SSF159659">
    <property type="entry name" value="Cgl1923-like"/>
    <property type="match status" value="1"/>
</dbReference>
<dbReference type="InterPro" id="IPR019151">
    <property type="entry name" value="Proteasome_assmbl_chaperone_2"/>
</dbReference>
<accession>A0A7D5XQ26</accession>
<dbReference type="AlphaFoldDB" id="A0A7D5XQ26"/>
<sequence>MKGTIIISKKGVKLKNPILIEGLPGIGLVGKLAAEHLIKELKAEKVAEIYSEHFPHQVLMLKKGTLRMLKNKFYAWKNPKKNGADLLILVGDVQAITPEAQFEVCSRILDYFAKMKGKRIYTLGGYGVGKIIENPRVLGSATHKEVVDELKKYGVVFGEANGSIIGAAGLLLGLGKIRKMDGACLMGETHGGYVDVKSAKSVLIILTKILNIPLDLNKLDERAKESERFMKKMEKEIEKQKGIGGGVLKGDDLSYIR</sequence>
<proteinExistence type="predicted"/>
<gene>
    <name evidence="1" type="ORF">Sv326_0932</name>
</gene>
<dbReference type="InterPro" id="IPR038389">
    <property type="entry name" value="PSMG2_sf"/>
</dbReference>
<dbReference type="InterPro" id="IPR004426">
    <property type="entry name" value="MJ1210-like"/>
</dbReference>
<evidence type="ECO:0000313" key="1">
    <source>
        <dbReference type="EMBL" id="QLJ53107.1"/>
    </source>
</evidence>